<organism evidence="2 3">
    <name type="scientific">Cucumis sativus</name>
    <name type="common">Cucumber</name>
    <dbReference type="NCBI Taxonomy" id="3659"/>
    <lineage>
        <taxon>Eukaryota</taxon>
        <taxon>Viridiplantae</taxon>
        <taxon>Streptophyta</taxon>
        <taxon>Embryophyta</taxon>
        <taxon>Tracheophyta</taxon>
        <taxon>Spermatophyta</taxon>
        <taxon>Magnoliopsida</taxon>
        <taxon>eudicotyledons</taxon>
        <taxon>Gunneridae</taxon>
        <taxon>Pentapetalae</taxon>
        <taxon>rosids</taxon>
        <taxon>fabids</taxon>
        <taxon>Cucurbitales</taxon>
        <taxon>Cucurbitaceae</taxon>
        <taxon>Benincaseae</taxon>
        <taxon>Cucumis</taxon>
    </lineage>
</organism>
<evidence type="ECO:0000313" key="3">
    <source>
        <dbReference type="Proteomes" id="UP000029981"/>
    </source>
</evidence>
<dbReference type="Proteomes" id="UP000029981">
    <property type="component" value="Chromosome 6"/>
</dbReference>
<reference evidence="2 3" key="3">
    <citation type="journal article" date="2010" name="BMC Genomics">
        <title>Transcriptome sequencing and comparative analysis of cucumber flowers with different sex types.</title>
        <authorList>
            <person name="Guo S."/>
            <person name="Zheng Y."/>
            <person name="Joung J.G."/>
            <person name="Liu S."/>
            <person name="Zhang Z."/>
            <person name="Crasta O.R."/>
            <person name="Sobral B.W."/>
            <person name="Xu Y."/>
            <person name="Huang S."/>
            <person name="Fei Z."/>
        </authorList>
    </citation>
    <scope>NUCLEOTIDE SEQUENCE [LARGE SCALE GENOMIC DNA]</scope>
    <source>
        <strain evidence="3">cv. 9930</strain>
    </source>
</reference>
<reference evidence="2 3" key="2">
    <citation type="journal article" date="2009" name="PLoS ONE">
        <title>An integrated genetic and cytogenetic map of the cucumber genome.</title>
        <authorList>
            <person name="Ren Y."/>
            <person name="Zhang Z."/>
            <person name="Liu J."/>
            <person name="Staub J.E."/>
            <person name="Han Y."/>
            <person name="Cheng Z."/>
            <person name="Li X."/>
            <person name="Lu J."/>
            <person name="Miao H."/>
            <person name="Kang H."/>
            <person name="Xie B."/>
            <person name="Gu X."/>
            <person name="Wang X."/>
            <person name="Du Y."/>
            <person name="Jin W."/>
            <person name="Huang S."/>
        </authorList>
    </citation>
    <scope>NUCLEOTIDE SEQUENCE [LARGE SCALE GENOMIC DNA]</scope>
    <source>
        <strain evidence="3">cv. 9930</strain>
    </source>
</reference>
<dbReference type="Gramene" id="KGN48275">
    <property type="protein sequence ID" value="KGN48275"/>
    <property type="gene ID" value="Csa_6G452760"/>
</dbReference>
<name>A0A0A0KEY9_CUCSA</name>
<proteinExistence type="predicted"/>
<sequence length="106" mass="12666">MSETQTIWLFCSLVCLFSDKLSFRSLWMLSMPYSSMGYISYSIFVMFVFDFVFVHVLFFYKRLTIWILTHGKGDDSIRCVKGLILSELNFLRHFHLSDLPEFYLFT</sequence>
<evidence type="ECO:0000256" key="1">
    <source>
        <dbReference type="SAM" id="Phobius"/>
    </source>
</evidence>
<keyword evidence="3" id="KW-1185">Reference proteome</keyword>
<reference evidence="2 3" key="4">
    <citation type="journal article" date="2011" name="BMC Genomics">
        <title>RNA-Seq improves annotation of protein-coding genes in the cucumber genome.</title>
        <authorList>
            <person name="Li Z."/>
            <person name="Zhang Z."/>
            <person name="Yan P."/>
            <person name="Huang S."/>
            <person name="Fei Z."/>
            <person name="Lin K."/>
        </authorList>
    </citation>
    <scope>NUCLEOTIDE SEQUENCE [LARGE SCALE GENOMIC DNA]</scope>
    <source>
        <strain evidence="3">cv. 9930</strain>
    </source>
</reference>
<accession>A0A0A0KEY9</accession>
<gene>
    <name evidence="2" type="ORF">Csa_6G452760</name>
</gene>
<dbReference type="EMBL" id="CM002927">
    <property type="protein sequence ID" value="KGN48275.1"/>
    <property type="molecule type" value="Genomic_DNA"/>
</dbReference>
<keyword evidence="1" id="KW-1133">Transmembrane helix</keyword>
<keyword evidence="1" id="KW-0812">Transmembrane</keyword>
<keyword evidence="1" id="KW-0472">Membrane</keyword>
<dbReference type="AlphaFoldDB" id="A0A0A0KEY9"/>
<reference evidence="2 3" key="1">
    <citation type="journal article" date="2009" name="Nat. Genet.">
        <title>The genome of the cucumber, Cucumis sativus L.</title>
        <authorList>
            <person name="Huang S."/>
            <person name="Li R."/>
            <person name="Zhang Z."/>
            <person name="Li L."/>
            <person name="Gu X."/>
            <person name="Fan W."/>
            <person name="Lucas W.J."/>
            <person name="Wang X."/>
            <person name="Xie B."/>
            <person name="Ni P."/>
            <person name="Ren Y."/>
            <person name="Zhu H."/>
            <person name="Li J."/>
            <person name="Lin K."/>
            <person name="Jin W."/>
            <person name="Fei Z."/>
            <person name="Li G."/>
            <person name="Staub J."/>
            <person name="Kilian A."/>
            <person name="van der Vossen E.A."/>
            <person name="Wu Y."/>
            <person name="Guo J."/>
            <person name="He J."/>
            <person name="Jia Z."/>
            <person name="Ren Y."/>
            <person name="Tian G."/>
            <person name="Lu Y."/>
            <person name="Ruan J."/>
            <person name="Qian W."/>
            <person name="Wang M."/>
            <person name="Huang Q."/>
            <person name="Li B."/>
            <person name="Xuan Z."/>
            <person name="Cao J."/>
            <person name="Asan"/>
            <person name="Wu Z."/>
            <person name="Zhang J."/>
            <person name="Cai Q."/>
            <person name="Bai Y."/>
            <person name="Zhao B."/>
            <person name="Han Y."/>
            <person name="Li Y."/>
            <person name="Li X."/>
            <person name="Wang S."/>
            <person name="Shi Q."/>
            <person name="Liu S."/>
            <person name="Cho W.K."/>
            <person name="Kim J.Y."/>
            <person name="Xu Y."/>
            <person name="Heller-Uszynska K."/>
            <person name="Miao H."/>
            <person name="Cheng Z."/>
            <person name="Zhang S."/>
            <person name="Wu J."/>
            <person name="Yang Y."/>
            <person name="Kang H."/>
            <person name="Li M."/>
            <person name="Liang H."/>
            <person name="Ren X."/>
            <person name="Shi Z."/>
            <person name="Wen M."/>
            <person name="Jian M."/>
            <person name="Yang H."/>
            <person name="Zhang G."/>
            <person name="Yang Z."/>
            <person name="Chen R."/>
            <person name="Liu S."/>
            <person name="Li J."/>
            <person name="Ma L."/>
            <person name="Liu H."/>
            <person name="Zhou Y."/>
            <person name="Zhao J."/>
            <person name="Fang X."/>
            <person name="Li G."/>
            <person name="Fang L."/>
            <person name="Li Y."/>
            <person name="Liu D."/>
            <person name="Zheng H."/>
            <person name="Zhang Y."/>
            <person name="Qin N."/>
            <person name="Li Z."/>
            <person name="Yang G."/>
            <person name="Yang S."/>
            <person name="Bolund L."/>
            <person name="Kristiansen K."/>
            <person name="Zheng H."/>
            <person name="Li S."/>
            <person name="Zhang X."/>
            <person name="Yang H."/>
            <person name="Wang J."/>
            <person name="Sun R."/>
            <person name="Zhang B."/>
            <person name="Jiang S."/>
            <person name="Wang J."/>
            <person name="Du Y."/>
            <person name="Li S."/>
        </authorList>
    </citation>
    <scope>NUCLEOTIDE SEQUENCE [LARGE SCALE GENOMIC DNA]</scope>
    <source>
        <strain evidence="3">cv. 9930</strain>
    </source>
</reference>
<evidence type="ECO:0000313" key="2">
    <source>
        <dbReference type="EMBL" id="KGN48275.1"/>
    </source>
</evidence>
<feature type="transmembrane region" description="Helical" evidence="1">
    <location>
        <begin position="38"/>
        <end position="60"/>
    </location>
</feature>
<protein>
    <submittedName>
        <fullName evidence="2">Uncharacterized protein</fullName>
    </submittedName>
</protein>